<gene>
    <name evidence="1" type="ORF">AVDCRST_MAG08-478</name>
</gene>
<evidence type="ECO:0008006" key="2">
    <source>
        <dbReference type="Google" id="ProtNLM"/>
    </source>
</evidence>
<proteinExistence type="predicted"/>
<evidence type="ECO:0000313" key="1">
    <source>
        <dbReference type="EMBL" id="CAA9217681.1"/>
    </source>
</evidence>
<sequence length="300" mass="31587">MFSLLAALGALAAPGNAARAGDEAAGATAPRQLFLDGGRLLATTGATSLEGAGGGGLVPWALITGHGSRDGVGVNVHGTGVRLPDFSLWATGVGVGVADRVELSYQHQWFDTGKAGARLGLGRGYTFEQDVFGAKLRLFGDVVADQDRWWPQVSVGLQHKRSANGDVVRAVGARDASGTDFYVAATKLFLGEGLLVNGTVRFTRANQFGLLGHGGDREDSYRAQFEGSAAVLLSRDFALGGEFRTKPDNLRFARENGAFDLFGAWFVNRHLSVVLAYVDVGKVAAQGRQNGVYLSLQAGF</sequence>
<organism evidence="1">
    <name type="scientific">uncultured Acetobacteraceae bacterium</name>
    <dbReference type="NCBI Taxonomy" id="169975"/>
    <lineage>
        <taxon>Bacteria</taxon>
        <taxon>Pseudomonadati</taxon>
        <taxon>Pseudomonadota</taxon>
        <taxon>Alphaproteobacteria</taxon>
        <taxon>Acetobacterales</taxon>
        <taxon>Acetobacteraceae</taxon>
        <taxon>environmental samples</taxon>
    </lineage>
</organism>
<dbReference type="AlphaFoldDB" id="A0A6J4HA95"/>
<dbReference type="InterPro" id="IPR021393">
    <property type="entry name" value="DUF3034"/>
</dbReference>
<protein>
    <recommendedName>
        <fullName evidence="2">DUF3034 family protein</fullName>
    </recommendedName>
</protein>
<dbReference type="Pfam" id="PF11231">
    <property type="entry name" value="DUF3034"/>
    <property type="match status" value="1"/>
</dbReference>
<name>A0A6J4HA95_9PROT</name>
<accession>A0A6J4HA95</accession>
<dbReference type="EMBL" id="CADCTG010000052">
    <property type="protein sequence ID" value="CAA9217681.1"/>
    <property type="molecule type" value="Genomic_DNA"/>
</dbReference>
<reference evidence="1" key="1">
    <citation type="submission" date="2020-02" db="EMBL/GenBank/DDBJ databases">
        <authorList>
            <person name="Meier V. D."/>
        </authorList>
    </citation>
    <scope>NUCLEOTIDE SEQUENCE</scope>
    <source>
        <strain evidence="1">AVDCRST_MAG08</strain>
    </source>
</reference>